<feature type="domain" description="Transposase IS66 C-terminal" evidence="2">
    <location>
        <begin position="67"/>
        <end position="105"/>
    </location>
</feature>
<evidence type="ECO:0000259" key="1">
    <source>
        <dbReference type="Pfam" id="PF03050"/>
    </source>
</evidence>
<dbReference type="STRING" id="416944.SAMN05421548_12275"/>
<evidence type="ECO:0000313" key="4">
    <source>
        <dbReference type="Proteomes" id="UP000198908"/>
    </source>
</evidence>
<accession>A0A1G6W897</accession>
<dbReference type="AlphaFoldDB" id="A0A1G6W897"/>
<organism evidence="3 4">
    <name type="scientific">Paraburkholderia lycopersici</name>
    <dbReference type="NCBI Taxonomy" id="416944"/>
    <lineage>
        <taxon>Bacteria</taxon>
        <taxon>Pseudomonadati</taxon>
        <taxon>Pseudomonadota</taxon>
        <taxon>Betaproteobacteria</taxon>
        <taxon>Burkholderiales</taxon>
        <taxon>Burkholderiaceae</taxon>
        <taxon>Paraburkholderia</taxon>
    </lineage>
</organism>
<protein>
    <submittedName>
        <fullName evidence="3">IS66 C-terminal element</fullName>
    </submittedName>
</protein>
<dbReference type="InterPro" id="IPR004291">
    <property type="entry name" value="Transposase_IS66_central"/>
</dbReference>
<dbReference type="InterPro" id="IPR039552">
    <property type="entry name" value="IS66_C"/>
</dbReference>
<dbReference type="Proteomes" id="UP000198908">
    <property type="component" value="Unassembled WGS sequence"/>
</dbReference>
<proteinExistence type="predicted"/>
<reference evidence="4" key="1">
    <citation type="submission" date="2016-09" db="EMBL/GenBank/DDBJ databases">
        <authorList>
            <person name="Varghese N."/>
            <person name="Submissions S."/>
        </authorList>
    </citation>
    <scope>NUCLEOTIDE SEQUENCE [LARGE SCALE GENOMIC DNA]</scope>
    <source>
        <strain evidence="4">TNe-862</strain>
    </source>
</reference>
<dbReference type="PANTHER" id="PTHR33678">
    <property type="entry name" value="BLL1576 PROTEIN"/>
    <property type="match status" value="1"/>
</dbReference>
<dbReference type="PANTHER" id="PTHR33678:SF1">
    <property type="entry name" value="BLL1576 PROTEIN"/>
    <property type="match status" value="1"/>
</dbReference>
<feature type="domain" description="Transposase IS66 central" evidence="1">
    <location>
        <begin position="2"/>
        <end position="60"/>
    </location>
</feature>
<dbReference type="InterPro" id="IPR052344">
    <property type="entry name" value="Transposase-related"/>
</dbReference>
<sequence>MPSSLLGKAPLYMRGQWPKLVRYIENGNWPISNHLCENAIRPFVVGRQGWLFADSVAGAHASANLDSIVESCKANGIDPYRYLRWLFEMLPKATNVGEYAALLPWRLPGTPRAG</sequence>
<dbReference type="EMBL" id="FMYQ01000022">
    <property type="protein sequence ID" value="SDD61276.1"/>
    <property type="molecule type" value="Genomic_DNA"/>
</dbReference>
<evidence type="ECO:0000259" key="2">
    <source>
        <dbReference type="Pfam" id="PF13817"/>
    </source>
</evidence>
<name>A0A1G6W897_9BURK</name>
<gene>
    <name evidence="3" type="ORF">SAMN05421548_12275</name>
</gene>
<dbReference type="Pfam" id="PF13817">
    <property type="entry name" value="DDE_Tnp_IS66_C"/>
    <property type="match status" value="1"/>
</dbReference>
<keyword evidence="4" id="KW-1185">Reference proteome</keyword>
<evidence type="ECO:0000313" key="3">
    <source>
        <dbReference type="EMBL" id="SDD61276.1"/>
    </source>
</evidence>
<dbReference type="Pfam" id="PF03050">
    <property type="entry name" value="DDE_Tnp_IS66"/>
    <property type="match status" value="1"/>
</dbReference>